<dbReference type="AlphaFoldDB" id="A0A4R0NGV5"/>
<sequence>MKYLLLSLGFIVVFFLLVKLLLPNLSDTDCILDQEFIGNQYIGVVKDKYVDVSQHSYPIIKILDSRDSVLTLNLVMEKTGLYDKIEVSQQIYKLKGSDTVFLLAQGKKIPLGKADFGCK</sequence>
<evidence type="ECO:0000313" key="2">
    <source>
        <dbReference type="Proteomes" id="UP000293347"/>
    </source>
</evidence>
<organism evidence="1 2">
    <name type="scientific">Pedobacter psychroterrae</name>
    <dbReference type="NCBI Taxonomy" id="2530453"/>
    <lineage>
        <taxon>Bacteria</taxon>
        <taxon>Pseudomonadati</taxon>
        <taxon>Bacteroidota</taxon>
        <taxon>Sphingobacteriia</taxon>
        <taxon>Sphingobacteriales</taxon>
        <taxon>Sphingobacteriaceae</taxon>
        <taxon>Pedobacter</taxon>
    </lineage>
</organism>
<evidence type="ECO:0000313" key="1">
    <source>
        <dbReference type="EMBL" id="TCC99781.1"/>
    </source>
</evidence>
<dbReference type="RefSeq" id="WP_131597117.1">
    <property type="nucleotide sequence ID" value="NZ_SJSL01000005.1"/>
</dbReference>
<dbReference type="EMBL" id="SJSL01000005">
    <property type="protein sequence ID" value="TCC99781.1"/>
    <property type="molecule type" value="Genomic_DNA"/>
</dbReference>
<dbReference type="Proteomes" id="UP000293347">
    <property type="component" value="Unassembled WGS sequence"/>
</dbReference>
<proteinExistence type="predicted"/>
<dbReference type="OrthoDB" id="1356856at2"/>
<accession>A0A4R0NGV5</accession>
<comment type="caution">
    <text evidence="1">The sequence shown here is derived from an EMBL/GenBank/DDBJ whole genome shotgun (WGS) entry which is preliminary data.</text>
</comment>
<gene>
    <name evidence="1" type="ORF">EZ437_16195</name>
</gene>
<name>A0A4R0NGV5_9SPHI</name>
<protein>
    <submittedName>
        <fullName evidence="1">Uncharacterized protein</fullName>
    </submittedName>
</protein>
<reference evidence="1 2" key="1">
    <citation type="submission" date="2019-02" db="EMBL/GenBank/DDBJ databases">
        <title>Pedobacter sp. RP-1-14 sp. nov., isolated from Arctic soil.</title>
        <authorList>
            <person name="Dahal R.H."/>
        </authorList>
    </citation>
    <scope>NUCLEOTIDE SEQUENCE [LARGE SCALE GENOMIC DNA]</scope>
    <source>
        <strain evidence="1 2">RP-1-14</strain>
    </source>
</reference>
<keyword evidence="2" id="KW-1185">Reference proteome</keyword>